<dbReference type="InterPro" id="IPR036318">
    <property type="entry name" value="FAD-bd_PCMH-like_sf"/>
</dbReference>
<protein>
    <submittedName>
        <fullName evidence="5">FAD-binding oxidoreductase</fullName>
    </submittedName>
</protein>
<name>A0ABU8BRC2_9RHOB</name>
<dbReference type="InterPro" id="IPR016167">
    <property type="entry name" value="FAD-bd_PCMH_sub1"/>
</dbReference>
<dbReference type="PROSITE" id="PS51387">
    <property type="entry name" value="FAD_PCMH"/>
    <property type="match status" value="1"/>
</dbReference>
<dbReference type="InterPro" id="IPR016171">
    <property type="entry name" value="Vanillyl_alc_oxidase_C-sub2"/>
</dbReference>
<keyword evidence="3" id="KW-0274">FAD</keyword>
<keyword evidence="6" id="KW-1185">Reference proteome</keyword>
<dbReference type="Gene3D" id="3.30.70.2190">
    <property type="match status" value="1"/>
</dbReference>
<dbReference type="Gene3D" id="3.30.465.10">
    <property type="match status" value="1"/>
</dbReference>
<keyword evidence="2" id="KW-0285">Flavoprotein</keyword>
<dbReference type="InterPro" id="IPR016166">
    <property type="entry name" value="FAD-bd_PCMH"/>
</dbReference>
<dbReference type="SUPFAM" id="SSF55103">
    <property type="entry name" value="FAD-linked oxidases, C-terminal domain"/>
    <property type="match status" value="1"/>
</dbReference>
<dbReference type="InterPro" id="IPR016169">
    <property type="entry name" value="FAD-bd_PCMH_sub2"/>
</dbReference>
<dbReference type="EMBL" id="JBALHR010000002">
    <property type="protein sequence ID" value="MEH7827249.1"/>
    <property type="molecule type" value="Genomic_DNA"/>
</dbReference>
<evidence type="ECO:0000259" key="4">
    <source>
        <dbReference type="PROSITE" id="PS51387"/>
    </source>
</evidence>
<dbReference type="SUPFAM" id="SSF56176">
    <property type="entry name" value="FAD-binding/transporter-associated domain-like"/>
    <property type="match status" value="1"/>
</dbReference>
<feature type="domain" description="FAD-binding PCMH-type" evidence="4">
    <location>
        <begin position="33"/>
        <end position="214"/>
    </location>
</feature>
<evidence type="ECO:0000313" key="6">
    <source>
        <dbReference type="Proteomes" id="UP001431963"/>
    </source>
</evidence>
<gene>
    <name evidence="5" type="ORF">V6590_03740</name>
</gene>
<dbReference type="PANTHER" id="PTHR43716:SF2">
    <property type="entry name" value="BLL6224 PROTEIN"/>
    <property type="match status" value="1"/>
</dbReference>
<dbReference type="Pfam" id="PF01565">
    <property type="entry name" value="FAD_binding_4"/>
    <property type="match status" value="1"/>
</dbReference>
<dbReference type="InterPro" id="IPR004113">
    <property type="entry name" value="FAD-bd_oxidored_4_C"/>
</dbReference>
<dbReference type="Pfam" id="PF02913">
    <property type="entry name" value="FAD-oxidase_C"/>
    <property type="match status" value="1"/>
</dbReference>
<evidence type="ECO:0000256" key="2">
    <source>
        <dbReference type="ARBA" id="ARBA00022630"/>
    </source>
</evidence>
<dbReference type="Proteomes" id="UP001431963">
    <property type="component" value="Unassembled WGS sequence"/>
</dbReference>
<evidence type="ECO:0000256" key="3">
    <source>
        <dbReference type="ARBA" id="ARBA00022827"/>
    </source>
</evidence>
<accession>A0ABU8BRC2</accession>
<comment type="caution">
    <text evidence="5">The sequence shown here is derived from an EMBL/GenBank/DDBJ whole genome shotgun (WGS) entry which is preliminary data.</text>
</comment>
<dbReference type="InterPro" id="IPR006094">
    <property type="entry name" value="Oxid_FAD_bind_N"/>
</dbReference>
<evidence type="ECO:0000313" key="5">
    <source>
        <dbReference type="EMBL" id="MEH7827249.1"/>
    </source>
</evidence>
<organism evidence="5 6">
    <name type="scientific">Gemmobacter denitrificans</name>
    <dbReference type="NCBI Taxonomy" id="3123040"/>
    <lineage>
        <taxon>Bacteria</taxon>
        <taxon>Pseudomonadati</taxon>
        <taxon>Pseudomonadota</taxon>
        <taxon>Alphaproteobacteria</taxon>
        <taxon>Rhodobacterales</taxon>
        <taxon>Paracoccaceae</taxon>
        <taxon>Gemmobacter</taxon>
    </lineage>
</organism>
<reference evidence="5" key="1">
    <citation type="submission" date="2024-02" db="EMBL/GenBank/DDBJ databases">
        <title>Genome sequences of strain Gemmobacter sp. JM10B15.</title>
        <authorList>
            <person name="Zhang M."/>
        </authorList>
    </citation>
    <scope>NUCLEOTIDE SEQUENCE</scope>
    <source>
        <strain evidence="5">JM10B15</strain>
    </source>
</reference>
<sequence length="464" mass="48798">MLNPADADFLTALPQALLRPVRPSDVEEPRGRWQGQGRAVACPQSAEDVAALIRAARAARVGLVPLGGGTGLVGGQILTDGPAPLILSLERMTALRAVYPQENALVADAGAVLADVQAAAETVDRLFPLTLASQGSARIGGLLATNAGGVNVLRYGNARDLVLGIEAVLADGSILRGLKRLRKDNAGYDLRHLLIGSEGTLGVITAASLKLFPRPAAEGAAFLVVESPEAALALLALAQDRLPGMISAFELIHRQGLEFLAETMPQVRQPFATRPEWMVLVDLGLPLGIDPEAALSGLYEAAGNLVQDGVIAASAAQRAEFWALREAIPAANRKIGAVSSHDISLPLSEIPVFLQQAGPLLARIGQFRVNCFGHLGDGNLHYNVFPMPGRTRADHENQREAVKTCVHDLVHGLGGSVSAEHGVGRLKVGDLERYGDPVKLATMRAIKQALDPDGILNPGAVLRG</sequence>
<dbReference type="Gene3D" id="3.30.70.2740">
    <property type="match status" value="1"/>
</dbReference>
<proteinExistence type="inferred from homology"/>
<dbReference type="InterPro" id="IPR016164">
    <property type="entry name" value="FAD-linked_Oxase-like_C"/>
</dbReference>
<dbReference type="Gene3D" id="1.10.45.10">
    <property type="entry name" value="Vanillyl-alcohol Oxidase, Chain A, domain 4"/>
    <property type="match status" value="1"/>
</dbReference>
<dbReference type="Gene3D" id="3.30.43.10">
    <property type="entry name" value="Uridine Diphospho-n-acetylenolpyruvylglucosamine Reductase, domain 2"/>
    <property type="match status" value="1"/>
</dbReference>
<comment type="similarity">
    <text evidence="1">Belongs to the FAD-binding oxidoreductase/transferase type 4 family.</text>
</comment>
<dbReference type="InterPro" id="IPR051264">
    <property type="entry name" value="FAD-oxidored/transferase_4"/>
</dbReference>
<dbReference type="RefSeq" id="WP_335419761.1">
    <property type="nucleotide sequence ID" value="NZ_JBALHR010000002.1"/>
</dbReference>
<evidence type="ECO:0000256" key="1">
    <source>
        <dbReference type="ARBA" id="ARBA00008000"/>
    </source>
</evidence>
<dbReference type="PANTHER" id="PTHR43716">
    <property type="entry name" value="D-2-HYDROXYGLUTARATE DEHYDROGENASE, MITOCHONDRIAL"/>
    <property type="match status" value="1"/>
</dbReference>